<keyword evidence="6" id="KW-0762">Sugar transport</keyword>
<dbReference type="SMART" id="SM00382">
    <property type="entry name" value="AAA"/>
    <property type="match status" value="1"/>
</dbReference>
<dbReference type="InterPro" id="IPR017871">
    <property type="entry name" value="ABC_transporter-like_CS"/>
</dbReference>
<dbReference type="InterPro" id="IPR050107">
    <property type="entry name" value="ABC_carbohydrate_import_ATPase"/>
</dbReference>
<evidence type="ECO:0000256" key="2">
    <source>
        <dbReference type="ARBA" id="ARBA00022737"/>
    </source>
</evidence>
<dbReference type="PROSITE" id="PS00211">
    <property type="entry name" value="ABC_TRANSPORTER_1"/>
    <property type="match status" value="1"/>
</dbReference>
<dbReference type="InterPro" id="IPR003439">
    <property type="entry name" value="ABC_transporter-like_ATP-bd"/>
</dbReference>
<evidence type="ECO:0000256" key="1">
    <source>
        <dbReference type="ARBA" id="ARBA00022448"/>
    </source>
</evidence>
<evidence type="ECO:0000313" key="7">
    <source>
        <dbReference type="Proteomes" id="UP000185093"/>
    </source>
</evidence>
<dbReference type="PANTHER" id="PTHR43790:SF9">
    <property type="entry name" value="GALACTOFURANOSE TRANSPORTER ATP-BINDING PROTEIN YTFR"/>
    <property type="match status" value="1"/>
</dbReference>
<reference evidence="6 7" key="1">
    <citation type="submission" date="2016-11" db="EMBL/GenBank/DDBJ databases">
        <authorList>
            <person name="Varghese N."/>
            <person name="Submissions S."/>
        </authorList>
    </citation>
    <scope>NUCLEOTIDE SEQUENCE [LARGE SCALE GENOMIC DNA]</scope>
    <source>
        <strain evidence="6 7">DSM 20664</strain>
    </source>
</reference>
<dbReference type="GO" id="GO:0005524">
    <property type="term" value="F:ATP binding"/>
    <property type="evidence" value="ECO:0007669"/>
    <property type="project" value="UniProtKB-KW"/>
</dbReference>
<organism evidence="6 7">
    <name type="scientific">Acetomicrobium flavidum</name>
    <dbReference type="NCBI Taxonomy" id="49896"/>
    <lineage>
        <taxon>Bacteria</taxon>
        <taxon>Thermotogati</taxon>
        <taxon>Synergistota</taxon>
        <taxon>Synergistia</taxon>
        <taxon>Synergistales</taxon>
        <taxon>Acetomicrobiaceae</taxon>
        <taxon>Acetomicrobium</taxon>
    </lineage>
</organism>
<dbReference type="EMBL" id="FSQZ01000001">
    <property type="protein sequence ID" value="SIN68459.1"/>
    <property type="molecule type" value="Genomic_DNA"/>
</dbReference>
<dbReference type="CDD" id="cd03216">
    <property type="entry name" value="ABC_Carb_Monos_I"/>
    <property type="match status" value="1"/>
</dbReference>
<dbReference type="InterPro" id="IPR027417">
    <property type="entry name" value="P-loop_NTPase"/>
</dbReference>
<gene>
    <name evidence="6" type="ORF">SAMN05444368_1168</name>
</gene>
<keyword evidence="3" id="KW-0547">Nucleotide-binding</keyword>
<feature type="domain" description="ABC transporter" evidence="5">
    <location>
        <begin position="1"/>
        <end position="235"/>
    </location>
</feature>
<dbReference type="PANTHER" id="PTHR43790">
    <property type="entry name" value="CARBOHYDRATE TRANSPORT ATP-BINDING PROTEIN MG119-RELATED"/>
    <property type="match status" value="1"/>
</dbReference>
<evidence type="ECO:0000313" key="6">
    <source>
        <dbReference type="EMBL" id="SIN68459.1"/>
    </source>
</evidence>
<evidence type="ECO:0000256" key="4">
    <source>
        <dbReference type="ARBA" id="ARBA00022840"/>
    </source>
</evidence>
<dbReference type="CDD" id="cd03215">
    <property type="entry name" value="ABC_Carb_Monos_II"/>
    <property type="match status" value="1"/>
</dbReference>
<protein>
    <submittedName>
        <fullName evidence="6">Simple sugar transport system ATP-binding protein</fullName>
    </submittedName>
</protein>
<dbReference type="InterPro" id="IPR003593">
    <property type="entry name" value="AAA+_ATPase"/>
</dbReference>
<feature type="domain" description="ABC transporter" evidence="5">
    <location>
        <begin position="255"/>
        <end position="499"/>
    </location>
</feature>
<proteinExistence type="predicted"/>
<dbReference type="Pfam" id="PF00005">
    <property type="entry name" value="ABC_tran"/>
    <property type="match status" value="2"/>
</dbReference>
<dbReference type="SUPFAM" id="SSF52540">
    <property type="entry name" value="P-loop containing nucleoside triphosphate hydrolases"/>
    <property type="match status" value="2"/>
</dbReference>
<keyword evidence="7" id="KW-1185">Reference proteome</keyword>
<keyword evidence="2" id="KW-0677">Repeat</keyword>
<evidence type="ECO:0000259" key="5">
    <source>
        <dbReference type="PROSITE" id="PS50893"/>
    </source>
</evidence>
<accession>A0ABY1JDE0</accession>
<dbReference type="Gene3D" id="3.40.50.300">
    <property type="entry name" value="P-loop containing nucleotide triphosphate hydrolases"/>
    <property type="match status" value="2"/>
</dbReference>
<sequence length="503" mass="55188">MKMRGITKSFYGMKANDCVDFDLRGGEVHALLGENGAGKSTLMSVLCGLYHPDEGTIEVEGQRVEFRSPRDAISRGIGIVHQHFMLVPSLTVWENLVLGSKDLPFVVNEDAICERIKDLSQRYGLDVDPSAPIWTLSIGEQQRVAILRMLYHEAKILILDEPTSVLTPQEIEHLFSTIKHMKKEGYGIIFISHKLREVFEISDRITVLRRGKVVGSLNAREATPEMLAEMMVGSSDTGEIPRTKKSPATKGKPILIAEGLVVRNDKGLVAVDGVSFTLREGQIFGIAGVSGNGQGELAEALAGMRRIESGKLYLVTEDVTSASARHMVDLGVKYVPADRKGVGLVPNMNVAENVALRKYWHSPYSKGFFIDWDEVHRHSKSLVESYEILTPGLDVPVRMLSGGNQQKLILARELSDNLRLLVAMQPTWGLDVKATAFVREKLMSARAEGAAVLLISEDLDELLALSDELAVIYRGKIMGILEGPGAGDIERIGLMMAGISSNS</sequence>
<evidence type="ECO:0000256" key="3">
    <source>
        <dbReference type="ARBA" id="ARBA00022741"/>
    </source>
</evidence>
<comment type="caution">
    <text evidence="6">The sequence shown here is derived from an EMBL/GenBank/DDBJ whole genome shotgun (WGS) entry which is preliminary data.</text>
</comment>
<name>A0ABY1JDE0_9BACT</name>
<dbReference type="Proteomes" id="UP000185093">
    <property type="component" value="Unassembled WGS sequence"/>
</dbReference>
<keyword evidence="4 6" id="KW-0067">ATP-binding</keyword>
<dbReference type="PROSITE" id="PS50893">
    <property type="entry name" value="ABC_TRANSPORTER_2"/>
    <property type="match status" value="2"/>
</dbReference>
<keyword evidence="1" id="KW-0813">Transport</keyword>